<sequence length="154" mass="18243">ENEKKAVEALKTKERIKEERRRKTLMKEQIDQQKEVIAKQRIAKIDRMKKGLGGMNSEKRKRLKEIIMQRAHEEMQNERMKVAEERKLYLANRVPPLDVDNLSEAALVTKVQEMYNRLATLHSESYDLEQRVIAQENEIYDITQKMTDLDCKGK</sequence>
<comment type="caution">
    <text evidence="1">The sequence shown here is derived from an EMBL/GenBank/DDBJ whole genome shotgun (WGS) entry which is preliminary data.</text>
</comment>
<dbReference type="SUPFAM" id="SSF90250">
    <property type="entry name" value="Troponin coil-coiled subunits"/>
    <property type="match status" value="1"/>
</dbReference>
<accession>A0ABD2PQW6</accession>
<evidence type="ECO:0000313" key="1">
    <source>
        <dbReference type="EMBL" id="KAL3309886.1"/>
    </source>
</evidence>
<dbReference type="Gene3D" id="1.20.5.350">
    <property type="match status" value="1"/>
</dbReference>
<dbReference type="Proteomes" id="UP001626550">
    <property type="component" value="Unassembled WGS sequence"/>
</dbReference>
<keyword evidence="2" id="KW-1185">Reference proteome</keyword>
<gene>
    <name evidence="1" type="primary">TNNI1</name>
    <name evidence="1" type="ORF">Ciccas_011559</name>
</gene>
<evidence type="ECO:0000313" key="2">
    <source>
        <dbReference type="Proteomes" id="UP001626550"/>
    </source>
</evidence>
<dbReference type="InterPro" id="IPR001978">
    <property type="entry name" value="Troponin"/>
</dbReference>
<proteinExistence type="predicted"/>
<reference evidence="1 2" key="1">
    <citation type="submission" date="2024-11" db="EMBL/GenBank/DDBJ databases">
        <title>Adaptive evolution of stress response genes in parasites aligns with host niche diversity.</title>
        <authorList>
            <person name="Hahn C."/>
            <person name="Resl P."/>
        </authorList>
    </citation>
    <scope>NUCLEOTIDE SEQUENCE [LARGE SCALE GENOMIC DNA]</scope>
    <source>
        <strain evidence="1">EGGRZ-B1_66</strain>
        <tissue evidence="1">Body</tissue>
    </source>
</reference>
<name>A0ABD2PQW6_9PLAT</name>
<dbReference type="EMBL" id="JBJKFK010003461">
    <property type="protein sequence ID" value="KAL3309886.1"/>
    <property type="molecule type" value="Genomic_DNA"/>
</dbReference>
<dbReference type="Pfam" id="PF00992">
    <property type="entry name" value="Troponin"/>
    <property type="match status" value="1"/>
</dbReference>
<feature type="non-terminal residue" evidence="1">
    <location>
        <position position="1"/>
    </location>
</feature>
<protein>
    <submittedName>
        <fullName evidence="1">Troponin I, slow skeletal muscle</fullName>
    </submittedName>
</protein>
<dbReference type="InterPro" id="IPR038077">
    <property type="entry name" value="Troponin_sf"/>
</dbReference>
<dbReference type="AlphaFoldDB" id="A0ABD2PQW6"/>
<organism evidence="1 2">
    <name type="scientific">Cichlidogyrus casuarinus</name>
    <dbReference type="NCBI Taxonomy" id="1844966"/>
    <lineage>
        <taxon>Eukaryota</taxon>
        <taxon>Metazoa</taxon>
        <taxon>Spiralia</taxon>
        <taxon>Lophotrochozoa</taxon>
        <taxon>Platyhelminthes</taxon>
        <taxon>Monogenea</taxon>
        <taxon>Monopisthocotylea</taxon>
        <taxon>Dactylogyridea</taxon>
        <taxon>Ancyrocephalidae</taxon>
        <taxon>Cichlidogyrus</taxon>
    </lineage>
</organism>